<organism evidence="2 3">
    <name type="scientific">Polyangium jinanense</name>
    <dbReference type="NCBI Taxonomy" id="2829994"/>
    <lineage>
        <taxon>Bacteria</taxon>
        <taxon>Pseudomonadati</taxon>
        <taxon>Myxococcota</taxon>
        <taxon>Polyangia</taxon>
        <taxon>Polyangiales</taxon>
        <taxon>Polyangiaceae</taxon>
        <taxon>Polyangium</taxon>
    </lineage>
</organism>
<dbReference type="EMBL" id="JAGTJJ010000009">
    <property type="protein sequence ID" value="MDC3982652.1"/>
    <property type="molecule type" value="Genomic_DNA"/>
</dbReference>
<proteinExistence type="predicted"/>
<protein>
    <recommendedName>
        <fullName evidence="4">STAS/SEC14 domain-containing protein</fullName>
    </recommendedName>
</protein>
<evidence type="ECO:0000256" key="1">
    <source>
        <dbReference type="SAM" id="MobiDB-lite"/>
    </source>
</evidence>
<evidence type="ECO:0000313" key="3">
    <source>
        <dbReference type="Proteomes" id="UP001151081"/>
    </source>
</evidence>
<accession>A0A9X3X2X3</accession>
<dbReference type="Proteomes" id="UP001151081">
    <property type="component" value="Unassembled WGS sequence"/>
</dbReference>
<gene>
    <name evidence="2" type="ORF">KEG57_19205</name>
</gene>
<comment type="caution">
    <text evidence="2">The sequence shown here is derived from an EMBL/GenBank/DDBJ whole genome shotgun (WGS) entry which is preliminary data.</text>
</comment>
<name>A0A9X3X2X3_9BACT</name>
<feature type="compositionally biased region" description="Polar residues" evidence="1">
    <location>
        <begin position="227"/>
        <end position="240"/>
    </location>
</feature>
<sequence length="240" mass="27091">MIELETPYHLVETDGSGHILIMRRTPRDYPDTWMMEQDLEAVIAAFDEIGRDRKKLLVDLREGPRRNDPQFEETMRRFRPRLFRGFRGAAIIVKTAVGALQVKRHLREDGAGAEVFHDEAEALEYLRGQSVRGEAPPVSLAPRRPQALESHRSDRISSLPTATPFRSSQEPPRRPSEVGDPPRRPSEVGDPPRRASEVGDPPRRASEVGDPPRRPSEVGEPPRTERTSSVPAPTTRPSRH</sequence>
<reference evidence="2 3" key="1">
    <citation type="submission" date="2021-04" db="EMBL/GenBank/DDBJ databases">
        <title>Genome analysis of Polyangium sp.</title>
        <authorList>
            <person name="Li Y."/>
            <person name="Wang J."/>
        </authorList>
    </citation>
    <scope>NUCLEOTIDE SEQUENCE [LARGE SCALE GENOMIC DNA]</scope>
    <source>
        <strain evidence="2 3">SDU14</strain>
    </source>
</reference>
<evidence type="ECO:0000313" key="2">
    <source>
        <dbReference type="EMBL" id="MDC3982652.1"/>
    </source>
</evidence>
<keyword evidence="3" id="KW-1185">Reference proteome</keyword>
<dbReference type="AlphaFoldDB" id="A0A9X3X2X3"/>
<dbReference type="RefSeq" id="WP_272422520.1">
    <property type="nucleotide sequence ID" value="NZ_JAGTJJ010000009.1"/>
</dbReference>
<feature type="compositionally biased region" description="Basic and acidic residues" evidence="1">
    <location>
        <begin position="171"/>
        <end position="226"/>
    </location>
</feature>
<feature type="region of interest" description="Disordered" evidence="1">
    <location>
        <begin position="132"/>
        <end position="240"/>
    </location>
</feature>
<feature type="compositionally biased region" description="Polar residues" evidence="1">
    <location>
        <begin position="156"/>
        <end position="170"/>
    </location>
</feature>
<evidence type="ECO:0008006" key="4">
    <source>
        <dbReference type="Google" id="ProtNLM"/>
    </source>
</evidence>